<evidence type="ECO:0000256" key="8">
    <source>
        <dbReference type="RuleBase" id="RU003960"/>
    </source>
</evidence>
<dbReference type="RefSeq" id="WP_143946748.1">
    <property type="nucleotide sequence ID" value="NZ_BAABMB010000004.1"/>
</dbReference>
<name>A0A556AY93_9BURK</name>
<dbReference type="InterPro" id="IPR035996">
    <property type="entry name" value="4pyrrol_Methylase_sf"/>
</dbReference>
<dbReference type="PANTHER" id="PTHR45790">
    <property type="entry name" value="SIROHEME SYNTHASE-RELATED"/>
    <property type="match status" value="1"/>
</dbReference>
<evidence type="ECO:0000256" key="1">
    <source>
        <dbReference type="ARBA" id="ARBA00005879"/>
    </source>
</evidence>
<dbReference type="GO" id="GO:0032259">
    <property type="term" value="P:methylation"/>
    <property type="evidence" value="ECO:0007669"/>
    <property type="project" value="UniProtKB-KW"/>
</dbReference>
<dbReference type="InterPro" id="IPR014777">
    <property type="entry name" value="4pyrrole_Mease_sub1"/>
</dbReference>
<dbReference type="InterPro" id="IPR014776">
    <property type="entry name" value="4pyrrole_Mease_sub2"/>
</dbReference>
<comment type="caution">
    <text evidence="10">The sequence shown here is derived from an EMBL/GenBank/DDBJ whole genome shotgun (WGS) entry which is preliminary data.</text>
</comment>
<dbReference type="PROSITE" id="PS00839">
    <property type="entry name" value="SUMT_1"/>
    <property type="match status" value="1"/>
</dbReference>
<proteinExistence type="inferred from homology"/>
<dbReference type="GO" id="GO:0019354">
    <property type="term" value="P:siroheme biosynthetic process"/>
    <property type="evidence" value="ECO:0007669"/>
    <property type="project" value="UniProtKB-UniPathway"/>
</dbReference>
<dbReference type="PANTHER" id="PTHR45790:SF3">
    <property type="entry name" value="S-ADENOSYL-L-METHIONINE-DEPENDENT UROPORPHYRINOGEN III METHYLTRANSFERASE, CHLOROPLASTIC"/>
    <property type="match status" value="1"/>
</dbReference>
<dbReference type="NCBIfam" id="NF004790">
    <property type="entry name" value="PRK06136.1"/>
    <property type="match status" value="1"/>
</dbReference>
<dbReference type="Proteomes" id="UP000318405">
    <property type="component" value="Unassembled WGS sequence"/>
</dbReference>
<dbReference type="Gene3D" id="3.30.950.10">
    <property type="entry name" value="Methyltransferase, Cobalt-precorrin-4 Transmethylase, Domain 2"/>
    <property type="match status" value="1"/>
</dbReference>
<dbReference type="InterPro" id="IPR050161">
    <property type="entry name" value="Siro_Cobalamin_biosynth"/>
</dbReference>
<keyword evidence="4 8" id="KW-0808">Transferase</keyword>
<dbReference type="FunFam" id="3.40.1010.10:FF:000001">
    <property type="entry name" value="Siroheme synthase"/>
    <property type="match status" value="1"/>
</dbReference>
<dbReference type="InterPro" id="IPR000878">
    <property type="entry name" value="4pyrrol_Mease"/>
</dbReference>
<accession>A0A556AY93</accession>
<evidence type="ECO:0000259" key="9">
    <source>
        <dbReference type="Pfam" id="PF00590"/>
    </source>
</evidence>
<evidence type="ECO:0000256" key="6">
    <source>
        <dbReference type="ARBA" id="ARBA00023244"/>
    </source>
</evidence>
<organism evidence="10 11">
    <name type="scientific">Verticiella sediminum</name>
    <dbReference type="NCBI Taxonomy" id="1247510"/>
    <lineage>
        <taxon>Bacteria</taxon>
        <taxon>Pseudomonadati</taxon>
        <taxon>Pseudomonadota</taxon>
        <taxon>Betaproteobacteria</taxon>
        <taxon>Burkholderiales</taxon>
        <taxon>Alcaligenaceae</taxon>
        <taxon>Verticiella</taxon>
    </lineage>
</organism>
<dbReference type="Gene3D" id="3.40.1010.10">
    <property type="entry name" value="Cobalt-precorrin-4 Transmethylase, Domain 1"/>
    <property type="match status" value="1"/>
</dbReference>
<evidence type="ECO:0000313" key="10">
    <source>
        <dbReference type="EMBL" id="TSH97866.1"/>
    </source>
</evidence>
<dbReference type="EMBL" id="VLTJ01000007">
    <property type="protein sequence ID" value="TSH97866.1"/>
    <property type="molecule type" value="Genomic_DNA"/>
</dbReference>
<evidence type="ECO:0000256" key="2">
    <source>
        <dbReference type="ARBA" id="ARBA00012162"/>
    </source>
</evidence>
<keyword evidence="3 8" id="KW-0489">Methyltransferase</keyword>
<sequence length="258" mass="26123">MSAPRTPANPGTVYLVGAGPGAADLLTVRAARLLARADIVLHDALVGPEVLALAAQARRVPVGKRSGRLSSAQSFINKQLVDAAQRHAVVVRLKGGDPMLFGRAQEEIAALAAAGIPVEVVPGISAAFGAAASVGRSLTQRGMSRSLVLLTPAVGKGETGHDWARAALAADTAVLYMAGQQARAIADGLMAVGVPGSRPAVIVESASLPEERILATRVDRLGDTALALGSGPALIMIGDVYAGLDAGAVRETLRAVAA</sequence>
<evidence type="ECO:0000313" key="11">
    <source>
        <dbReference type="Proteomes" id="UP000318405"/>
    </source>
</evidence>
<feature type="domain" description="Tetrapyrrole methylase" evidence="9">
    <location>
        <begin position="12"/>
        <end position="221"/>
    </location>
</feature>
<protein>
    <recommendedName>
        <fullName evidence="2">uroporphyrinogen-III C-methyltransferase</fullName>
        <ecNumber evidence="2">2.1.1.107</ecNumber>
    </recommendedName>
</protein>
<dbReference type="Pfam" id="PF00590">
    <property type="entry name" value="TP_methylase"/>
    <property type="match status" value="1"/>
</dbReference>
<dbReference type="OrthoDB" id="9815856at2"/>
<keyword evidence="6" id="KW-0627">Porphyrin biosynthesis</keyword>
<dbReference type="InterPro" id="IPR006366">
    <property type="entry name" value="CobA/CysG_C"/>
</dbReference>
<keyword evidence="11" id="KW-1185">Reference proteome</keyword>
<dbReference type="SUPFAM" id="SSF53790">
    <property type="entry name" value="Tetrapyrrole methylase"/>
    <property type="match status" value="1"/>
</dbReference>
<evidence type="ECO:0000256" key="5">
    <source>
        <dbReference type="ARBA" id="ARBA00022691"/>
    </source>
</evidence>
<comment type="similarity">
    <text evidence="1 8">Belongs to the precorrin methyltransferase family.</text>
</comment>
<dbReference type="AlphaFoldDB" id="A0A556AY93"/>
<dbReference type="CDD" id="cd11642">
    <property type="entry name" value="SUMT"/>
    <property type="match status" value="1"/>
</dbReference>
<gene>
    <name evidence="10" type="primary">cobA</name>
    <name evidence="10" type="ORF">FOZ76_03475</name>
</gene>
<dbReference type="GO" id="GO:0004851">
    <property type="term" value="F:uroporphyrin-III C-methyltransferase activity"/>
    <property type="evidence" value="ECO:0007669"/>
    <property type="project" value="UniProtKB-EC"/>
</dbReference>
<dbReference type="NCBIfam" id="TIGR01469">
    <property type="entry name" value="cobA_cysG_Cterm"/>
    <property type="match status" value="1"/>
</dbReference>
<dbReference type="InterPro" id="IPR003043">
    <property type="entry name" value="Uropor_MeTrfase_CS"/>
</dbReference>
<evidence type="ECO:0000256" key="4">
    <source>
        <dbReference type="ARBA" id="ARBA00022679"/>
    </source>
</evidence>
<evidence type="ECO:0000256" key="3">
    <source>
        <dbReference type="ARBA" id="ARBA00022603"/>
    </source>
</evidence>
<keyword evidence="5" id="KW-0949">S-adenosyl-L-methionine</keyword>
<reference evidence="10 11" key="1">
    <citation type="submission" date="2019-07" db="EMBL/GenBank/DDBJ databases">
        <title>Qingshengfaniella alkalisoli gen. nov., sp. nov., isolated from saline soil.</title>
        <authorList>
            <person name="Xu L."/>
            <person name="Huang X.-X."/>
            <person name="Sun J.-Q."/>
        </authorList>
    </citation>
    <scope>NUCLEOTIDE SEQUENCE [LARGE SCALE GENOMIC DNA]</scope>
    <source>
        <strain evidence="10 11">DSM 27279</strain>
    </source>
</reference>
<evidence type="ECO:0000256" key="7">
    <source>
        <dbReference type="ARBA" id="ARBA00025705"/>
    </source>
</evidence>
<dbReference type="EC" id="2.1.1.107" evidence="2"/>
<dbReference type="UniPathway" id="UPA00262">
    <property type="reaction ID" value="UER00211"/>
</dbReference>
<dbReference type="PROSITE" id="PS00840">
    <property type="entry name" value="SUMT_2"/>
    <property type="match status" value="1"/>
</dbReference>
<comment type="pathway">
    <text evidence="7">Porphyrin-containing compound metabolism; siroheme biosynthesis; precorrin-2 from uroporphyrinogen III: step 1/1.</text>
</comment>